<dbReference type="InterPro" id="IPR024361">
    <property type="entry name" value="BACON"/>
</dbReference>
<protein>
    <recommendedName>
        <fullName evidence="1">BACON domain-containing protein</fullName>
    </recommendedName>
</protein>
<name>A0A5J4RPG3_9ZZZZ</name>
<dbReference type="AlphaFoldDB" id="A0A5J4RPG3"/>
<gene>
    <name evidence="2" type="ORF">EZS27_016257</name>
</gene>
<reference evidence="2" key="1">
    <citation type="submission" date="2019-03" db="EMBL/GenBank/DDBJ databases">
        <title>Single cell metagenomics reveals metabolic interactions within the superorganism composed of flagellate Streblomastix strix and complex community of Bacteroidetes bacteria on its surface.</title>
        <authorList>
            <person name="Treitli S.C."/>
            <person name="Kolisko M."/>
            <person name="Husnik F."/>
            <person name="Keeling P."/>
            <person name="Hampl V."/>
        </authorList>
    </citation>
    <scope>NUCLEOTIDE SEQUENCE</scope>
    <source>
        <strain evidence="2">STM</strain>
    </source>
</reference>
<sequence>TVEANTGQTARNATVTIKDTQRPTAPQAIVSVTQELPTLTIAENENTQNIEAVGGKVSLSIITTNIPFGELSVVSTDGWCNAAIENGKLEITVQSNTGDDTPERQTELTISSVKLPGIEAKLTVIQLGTKPVLQIPVGSDAPSFGYQGGSQIIALTTNILDIGIVYDNQPSSIWCSAIITNKQLTITVTPNTGETERYVTITLSAEDVPSVTITVTQAPVPSLEVTDNTVSFESTGGNKIVDITTNIPVNDWSALSDATWCHVEQSSDHLTIIADVTPGLEERTATITVSSTLIPLPKTITVTQGKIDTGTDFSITGYENQIFDVAFYNNATTSKLALDANGNGRLATTNSNLMIKSIKAAGGSEIFIGRKEASGDIKLAVNNHAIQWRTKTNDDATALIGTVAEFLLRFNAAASVTTYEFEADIDLMDQTWAPITSTFSKTIDGKHYKIYNLNVNLGTLTGSTNNRGGIVATLSGVIRNLHIASGEITYSGGLNGRFVGGLVGVLSSNGKIIGCSNAANITGDAFAGGICGQLNGTADTVDETQIIGCANYGNITLTGERGGGVVSTTTFGTVTACYNTGNVTAIDYLGGVGGRLGTSNSSNHASKFSACYNVGTVTGTTLSRTGALGYHSMGTLTLDGYSYYKEGCTNGTGTASGSLNNNVFAFSDINWPTNDDSKNWGIGDGTNGNYWSSVGSWNEETPTYPKLYWE</sequence>
<dbReference type="Pfam" id="PF13004">
    <property type="entry name" value="BACON"/>
    <property type="match status" value="3"/>
</dbReference>
<proteinExistence type="predicted"/>
<feature type="non-terminal residue" evidence="2">
    <location>
        <position position="1"/>
    </location>
</feature>
<evidence type="ECO:0000313" key="2">
    <source>
        <dbReference type="EMBL" id="KAA6335524.1"/>
    </source>
</evidence>
<dbReference type="EMBL" id="SNRY01000884">
    <property type="protein sequence ID" value="KAA6335524.1"/>
    <property type="molecule type" value="Genomic_DNA"/>
</dbReference>
<feature type="domain" description="BACON" evidence="1">
    <location>
        <begin position="171"/>
        <end position="218"/>
    </location>
</feature>
<organism evidence="2">
    <name type="scientific">termite gut metagenome</name>
    <dbReference type="NCBI Taxonomy" id="433724"/>
    <lineage>
        <taxon>unclassified sequences</taxon>
        <taxon>metagenomes</taxon>
        <taxon>organismal metagenomes</taxon>
    </lineage>
</organism>
<accession>A0A5J4RPG3</accession>
<dbReference type="CDD" id="cd14948">
    <property type="entry name" value="BACON"/>
    <property type="match status" value="1"/>
</dbReference>
<evidence type="ECO:0000259" key="1">
    <source>
        <dbReference type="Pfam" id="PF13004"/>
    </source>
</evidence>
<dbReference type="Gene3D" id="2.160.20.110">
    <property type="match status" value="1"/>
</dbReference>
<feature type="domain" description="BACON" evidence="1">
    <location>
        <begin position="75"/>
        <end position="126"/>
    </location>
</feature>
<comment type="caution">
    <text evidence="2">The sequence shown here is derived from an EMBL/GenBank/DDBJ whole genome shotgun (WGS) entry which is preliminary data.</text>
</comment>
<feature type="domain" description="BACON" evidence="1">
    <location>
        <begin position="251"/>
        <end position="304"/>
    </location>
</feature>
<dbReference type="Gene3D" id="2.60.40.10">
    <property type="entry name" value="Immunoglobulins"/>
    <property type="match status" value="2"/>
</dbReference>
<dbReference type="InterPro" id="IPR013783">
    <property type="entry name" value="Ig-like_fold"/>
</dbReference>